<dbReference type="AlphaFoldDB" id="A0A3Q9ILD5"/>
<organism evidence="3 4">
    <name type="scientific">Butyricimonas faecalis</name>
    <dbReference type="NCBI Taxonomy" id="2093856"/>
    <lineage>
        <taxon>Bacteria</taxon>
        <taxon>Pseudomonadati</taxon>
        <taxon>Bacteroidota</taxon>
        <taxon>Bacteroidia</taxon>
        <taxon>Bacteroidales</taxon>
        <taxon>Odoribacteraceae</taxon>
        <taxon>Butyricimonas</taxon>
    </lineage>
</organism>
<proteinExistence type="inferred from homology"/>
<dbReference type="RefSeq" id="WP_106624639.1">
    <property type="nucleotide sequence ID" value="NZ_CP032819.1"/>
</dbReference>
<name>A0A3Q9ILD5_9BACT</name>
<dbReference type="GO" id="GO:0003677">
    <property type="term" value="F:DNA binding"/>
    <property type="evidence" value="ECO:0007669"/>
    <property type="project" value="UniProtKB-KW"/>
</dbReference>
<sequence>MMNKTEVIAEISQMTNISVSDCEKVLDAFEDVLGGELNRKGWKGLFCHQECSNRAT</sequence>
<dbReference type="Gene3D" id="4.10.520.10">
    <property type="entry name" value="IHF-like DNA-binding proteins"/>
    <property type="match status" value="1"/>
</dbReference>
<keyword evidence="4" id="KW-1185">Reference proteome</keyword>
<gene>
    <name evidence="3" type="ORF">D8S85_02435</name>
</gene>
<dbReference type="GO" id="GO:0030527">
    <property type="term" value="F:structural constituent of chromatin"/>
    <property type="evidence" value="ECO:0007669"/>
    <property type="project" value="InterPro"/>
</dbReference>
<evidence type="ECO:0008006" key="5">
    <source>
        <dbReference type="Google" id="ProtNLM"/>
    </source>
</evidence>
<dbReference type="Proteomes" id="UP000270673">
    <property type="component" value="Chromosome"/>
</dbReference>
<comment type="similarity">
    <text evidence="1">Belongs to the bacterial histone-like protein family.</text>
</comment>
<evidence type="ECO:0000256" key="2">
    <source>
        <dbReference type="ARBA" id="ARBA00023125"/>
    </source>
</evidence>
<evidence type="ECO:0000313" key="4">
    <source>
        <dbReference type="Proteomes" id="UP000270673"/>
    </source>
</evidence>
<protein>
    <recommendedName>
        <fullName evidence="5">HU family DNA-binding protein</fullName>
    </recommendedName>
</protein>
<dbReference type="Pfam" id="PF00216">
    <property type="entry name" value="Bac_DNA_binding"/>
    <property type="match status" value="1"/>
</dbReference>
<dbReference type="InterPro" id="IPR000119">
    <property type="entry name" value="Hist_DNA-bd"/>
</dbReference>
<keyword evidence="2" id="KW-0238">DNA-binding</keyword>
<dbReference type="InterPro" id="IPR010992">
    <property type="entry name" value="IHF-like_DNA-bd_dom_sf"/>
</dbReference>
<dbReference type="SUPFAM" id="SSF47729">
    <property type="entry name" value="IHF-like DNA-binding proteins"/>
    <property type="match status" value="1"/>
</dbReference>
<reference evidence="3 4" key="1">
    <citation type="submission" date="2018-10" db="EMBL/GenBank/DDBJ databases">
        <title>Butyricimonas faecalis sp. nov., isolated from human faeces and emended description of the genus Butyricimonas.</title>
        <authorList>
            <person name="Le Roy T."/>
            <person name="Van der Smissen P."/>
            <person name="Paquot A."/>
            <person name="Delzenne N."/>
            <person name="Muccioli G."/>
            <person name="Collet J.-F."/>
            <person name="Cani P.D."/>
        </authorList>
    </citation>
    <scope>NUCLEOTIDE SEQUENCE [LARGE SCALE GENOMIC DNA]</scope>
    <source>
        <strain evidence="3 4">H184</strain>
    </source>
</reference>
<evidence type="ECO:0000256" key="1">
    <source>
        <dbReference type="ARBA" id="ARBA00010529"/>
    </source>
</evidence>
<dbReference type="EMBL" id="CP032819">
    <property type="protein sequence ID" value="AZS28523.1"/>
    <property type="molecule type" value="Genomic_DNA"/>
</dbReference>
<evidence type="ECO:0000313" key="3">
    <source>
        <dbReference type="EMBL" id="AZS28523.1"/>
    </source>
</evidence>
<dbReference type="KEGG" id="buy:D8S85_02435"/>
<accession>A0A3Q9ILD5</accession>
<dbReference type="OrthoDB" id="997940at2"/>